<feature type="compositionally biased region" description="Low complexity" evidence="1">
    <location>
        <begin position="1"/>
        <end position="13"/>
    </location>
</feature>
<protein>
    <submittedName>
        <fullName evidence="2">Uncharacterized protein</fullName>
    </submittedName>
</protein>
<sequence length="114" mass="12857">SRARVTTSASRSTFPRTDEVGTDSSSSEHTDKEMGMSDDEAPSDNDHAENVIIELSDGEYEGQVGDPYYDSDSGRLVVDVDWVSTTIPLAWVRDDYRRNDENRRRAERAVRRGN</sequence>
<evidence type="ECO:0000313" key="2">
    <source>
        <dbReference type="EMBL" id="ETP09538.1"/>
    </source>
</evidence>
<gene>
    <name evidence="2" type="ORF">F441_14595</name>
</gene>
<comment type="caution">
    <text evidence="2">The sequence shown here is derived from an EMBL/GenBank/DDBJ whole genome shotgun (WGS) entry which is preliminary data.</text>
</comment>
<accession>W2WHD8</accession>
<proteinExistence type="predicted"/>
<dbReference type="OrthoDB" id="10674311at2759"/>
<dbReference type="Proteomes" id="UP000018958">
    <property type="component" value="Unassembled WGS sequence"/>
</dbReference>
<feature type="compositionally biased region" description="Basic and acidic residues" evidence="1">
    <location>
        <begin position="26"/>
        <end position="35"/>
    </location>
</feature>
<feature type="non-terminal residue" evidence="2">
    <location>
        <position position="1"/>
    </location>
</feature>
<name>W2WHD8_PHYNI</name>
<organism evidence="2 3">
    <name type="scientific">Phytophthora nicotianae CJ01A1</name>
    <dbReference type="NCBI Taxonomy" id="1317063"/>
    <lineage>
        <taxon>Eukaryota</taxon>
        <taxon>Sar</taxon>
        <taxon>Stramenopiles</taxon>
        <taxon>Oomycota</taxon>
        <taxon>Peronosporomycetes</taxon>
        <taxon>Peronosporales</taxon>
        <taxon>Peronosporaceae</taxon>
        <taxon>Phytophthora</taxon>
    </lineage>
</organism>
<evidence type="ECO:0000313" key="3">
    <source>
        <dbReference type="Proteomes" id="UP000018958"/>
    </source>
</evidence>
<reference evidence="2 3" key="1">
    <citation type="submission" date="2013-11" db="EMBL/GenBank/DDBJ databases">
        <title>The Genome Sequence of Phytophthora parasitica CJ01A1.</title>
        <authorList>
            <consortium name="The Broad Institute Genomics Platform"/>
            <person name="Russ C."/>
            <person name="Tyler B."/>
            <person name="Panabieres F."/>
            <person name="Shan W."/>
            <person name="Tripathy S."/>
            <person name="Grunwald N."/>
            <person name="Machado M."/>
            <person name="Johnson C.S."/>
            <person name="Walker B."/>
            <person name="Young S.K."/>
            <person name="Zeng Q."/>
            <person name="Gargeya S."/>
            <person name="Fitzgerald M."/>
            <person name="Haas B."/>
            <person name="Abouelleil A."/>
            <person name="Allen A.W."/>
            <person name="Alvarado L."/>
            <person name="Arachchi H.M."/>
            <person name="Berlin A.M."/>
            <person name="Chapman S.B."/>
            <person name="Gainer-Dewar J."/>
            <person name="Goldberg J."/>
            <person name="Griggs A."/>
            <person name="Gujja S."/>
            <person name="Hansen M."/>
            <person name="Howarth C."/>
            <person name="Imamovic A."/>
            <person name="Ireland A."/>
            <person name="Larimer J."/>
            <person name="McCowan C."/>
            <person name="Murphy C."/>
            <person name="Pearson M."/>
            <person name="Poon T.W."/>
            <person name="Priest M."/>
            <person name="Roberts A."/>
            <person name="Saif S."/>
            <person name="Shea T."/>
            <person name="Sisk P."/>
            <person name="Sykes S."/>
            <person name="Wortman J."/>
            <person name="Nusbaum C."/>
            <person name="Birren B."/>
        </authorList>
    </citation>
    <scope>NUCLEOTIDE SEQUENCE [LARGE SCALE GENOMIC DNA]</scope>
    <source>
        <strain evidence="2 3">CJ01A1</strain>
    </source>
</reference>
<dbReference type="EMBL" id="ANIX01002858">
    <property type="protein sequence ID" value="ETP09538.1"/>
    <property type="molecule type" value="Genomic_DNA"/>
</dbReference>
<feature type="region of interest" description="Disordered" evidence="1">
    <location>
        <begin position="1"/>
        <end position="51"/>
    </location>
</feature>
<dbReference type="AlphaFoldDB" id="W2WHD8"/>
<evidence type="ECO:0000256" key="1">
    <source>
        <dbReference type="SAM" id="MobiDB-lite"/>
    </source>
</evidence>